<sequence length="304" mass="35249">MKALANLLLPNIVILLLELVKGVYGKLKLGYLNKRLGSFEHKDDIYILGNGPSLKNTLDRDLDILKNKECAVVNKFGNTDYFFHIKPSWYILADPAFFLDFNKIPDSIKKEIVPLSQVIKKKVTWRMNFYIPIVAEKSEFIKEIGMNPNICFYYYNNYGVSDVIPDGTFKYKLWDYNLLSPLSQTVLNTAVHLGIKLRYSKIYLLGADTSWHENYELDQKTNVLYSIDTHFYGKRKLPLYLDSEETLPSKLHLELSMVAKALGSYWTLLEYSKYAHVNIYNASEYSWIDAFPRSTISDCKQKNV</sequence>
<dbReference type="AlphaFoldDB" id="A0AA95HIN0"/>
<accession>A0AA95HIN0</accession>
<organism evidence="2 3">
    <name type="scientific">Phocaeicola dorei</name>
    <dbReference type="NCBI Taxonomy" id="357276"/>
    <lineage>
        <taxon>Bacteria</taxon>
        <taxon>Pseudomonadati</taxon>
        <taxon>Bacteroidota</taxon>
        <taxon>Bacteroidia</taxon>
        <taxon>Bacteroidales</taxon>
        <taxon>Bacteroidaceae</taxon>
        <taxon>Phocaeicola</taxon>
    </lineage>
</organism>
<gene>
    <name evidence="1" type="ORF">KSU80_12350</name>
    <name evidence="2" type="ORF">QNN11_12280</name>
</gene>
<reference evidence="2" key="2">
    <citation type="journal article" date="2023" name="Nat. Commun.">
        <title>Identification of a novel Human Milk Oligosaccharides utilization cluster in the infant gut commensal Bacteroides dorei.</title>
        <authorList>
            <person name="Kijner S."/>
            <person name="Ennis D."/>
            <person name="Shmorak S."/>
            <person name="Florentin A."/>
            <person name="Yassour M."/>
        </authorList>
    </citation>
    <scope>NUCLEOTIDE SEQUENCE</scope>
    <source>
        <strain evidence="2">2</strain>
    </source>
</reference>
<dbReference type="EMBL" id="CP126056">
    <property type="protein sequence ID" value="WHX08358.1"/>
    <property type="molecule type" value="Genomic_DNA"/>
</dbReference>
<dbReference type="Proteomes" id="UP000777173">
    <property type="component" value="Unassembled WGS sequence"/>
</dbReference>
<reference evidence="1" key="1">
    <citation type="submission" date="2021-06" db="EMBL/GenBank/DDBJ databases">
        <title>Collection of gut derived symbiotic bacterial strains cultured from healthy donors.</title>
        <authorList>
            <person name="Lin H."/>
            <person name="Littmann E."/>
            <person name="Pamer E.G."/>
        </authorList>
    </citation>
    <scope>NUCLEOTIDE SEQUENCE</scope>
    <source>
        <strain evidence="1">MSK.5.10</strain>
    </source>
</reference>
<proteinExistence type="predicted"/>
<evidence type="ECO:0008006" key="4">
    <source>
        <dbReference type="Google" id="ProtNLM"/>
    </source>
</evidence>
<name>A0AA95HIN0_9BACT</name>
<dbReference type="RefSeq" id="WP_117596287.1">
    <property type="nucleotide sequence ID" value="NZ_CAXSLT010000005.1"/>
</dbReference>
<dbReference type="EMBL" id="JAHOAX010000010">
    <property type="protein sequence ID" value="MBV3123965.1"/>
    <property type="molecule type" value="Genomic_DNA"/>
</dbReference>
<evidence type="ECO:0000313" key="1">
    <source>
        <dbReference type="EMBL" id="MBV3123965.1"/>
    </source>
</evidence>
<evidence type="ECO:0000313" key="3">
    <source>
        <dbReference type="Proteomes" id="UP001177934"/>
    </source>
</evidence>
<evidence type="ECO:0000313" key="2">
    <source>
        <dbReference type="EMBL" id="WHX08358.1"/>
    </source>
</evidence>
<dbReference type="Proteomes" id="UP001177934">
    <property type="component" value="Chromosome"/>
</dbReference>
<dbReference type="Gene3D" id="3.90.1480.10">
    <property type="entry name" value="Alpha-2,3-sialyltransferase"/>
    <property type="match status" value="1"/>
</dbReference>
<protein>
    <recommendedName>
        <fullName evidence="4">DUF115 domain-containing protein</fullName>
    </recommendedName>
</protein>